<organism evidence="4 5">
    <name type="scientific">Chrysemys picta bellii</name>
    <name type="common">Western painted turtle</name>
    <name type="synonym">Emys bellii</name>
    <dbReference type="NCBI Taxonomy" id="8478"/>
    <lineage>
        <taxon>Eukaryota</taxon>
        <taxon>Metazoa</taxon>
        <taxon>Chordata</taxon>
        <taxon>Craniata</taxon>
        <taxon>Vertebrata</taxon>
        <taxon>Euteleostomi</taxon>
        <taxon>Archelosauria</taxon>
        <taxon>Testudinata</taxon>
        <taxon>Testudines</taxon>
        <taxon>Cryptodira</taxon>
        <taxon>Durocryptodira</taxon>
        <taxon>Testudinoidea</taxon>
        <taxon>Emydidae</taxon>
        <taxon>Chrysemys</taxon>
    </lineage>
</organism>
<evidence type="ECO:0000313" key="4">
    <source>
        <dbReference type="Ensembl" id="ENSCPBP00000034772.1"/>
    </source>
</evidence>
<dbReference type="Pfam" id="PF03184">
    <property type="entry name" value="DDE_1"/>
    <property type="match status" value="1"/>
</dbReference>
<evidence type="ECO:0000256" key="1">
    <source>
        <dbReference type="ARBA" id="ARBA00023125"/>
    </source>
</evidence>
<dbReference type="PANTHER" id="PTHR19303:SF73">
    <property type="entry name" value="PROTEIN PDC2"/>
    <property type="match status" value="1"/>
</dbReference>
<dbReference type="Gene3D" id="1.10.10.60">
    <property type="entry name" value="Homeodomain-like"/>
    <property type="match status" value="2"/>
</dbReference>
<keyword evidence="5" id="KW-1185">Reference proteome</keyword>
<reference evidence="4" key="1">
    <citation type="submission" date="2025-08" db="UniProtKB">
        <authorList>
            <consortium name="Ensembl"/>
        </authorList>
    </citation>
    <scope>IDENTIFICATION</scope>
</reference>
<dbReference type="SMART" id="SM00674">
    <property type="entry name" value="CENPB"/>
    <property type="match status" value="1"/>
</dbReference>
<dbReference type="InterPro" id="IPR050863">
    <property type="entry name" value="CenT-Element_Derived"/>
</dbReference>
<dbReference type="OMA" id="WAWIASE"/>
<dbReference type="GO" id="GO:0005634">
    <property type="term" value="C:nucleus"/>
    <property type="evidence" value="ECO:0007669"/>
    <property type="project" value="TreeGrafter"/>
</dbReference>
<dbReference type="InterPro" id="IPR009057">
    <property type="entry name" value="Homeodomain-like_sf"/>
</dbReference>
<dbReference type="InterPro" id="IPR004875">
    <property type="entry name" value="DDE_SF_endonuclease_dom"/>
</dbReference>
<dbReference type="GeneTree" id="ENSGT00940000163615"/>
<keyword evidence="1" id="KW-0238">DNA-binding</keyword>
<dbReference type="Proteomes" id="UP000694380">
    <property type="component" value="Unplaced"/>
</dbReference>
<dbReference type="PROSITE" id="PS51253">
    <property type="entry name" value="HTH_CENPB"/>
    <property type="match status" value="1"/>
</dbReference>
<accession>A0A8C3IMM7</accession>
<feature type="region of interest" description="Disordered" evidence="2">
    <location>
        <begin position="16"/>
        <end position="36"/>
    </location>
</feature>
<feature type="domain" description="HTH CENPB-type" evidence="3">
    <location>
        <begin position="99"/>
        <end position="170"/>
    </location>
</feature>
<protein>
    <recommendedName>
        <fullName evidence="3">HTH CENPB-type domain-containing protein</fullName>
    </recommendedName>
</protein>
<dbReference type="SUPFAM" id="SSF46689">
    <property type="entry name" value="Homeodomain-like"/>
    <property type="match status" value="2"/>
</dbReference>
<dbReference type="PANTHER" id="PTHR19303">
    <property type="entry name" value="TRANSPOSON"/>
    <property type="match status" value="1"/>
</dbReference>
<sequence length="525" mass="58870">MIQWAWIASEQVLTKPASPANCPGTRPSSQVLPPHTATRKRLSLSLMEKVQIIRECQRPGATQSQVAAKWELHRSVVCRIWQQKEKLLADYEAGQSNGCRKRGREGKAPAVDRALFTWLKEKRAQGAMLAGPAVKEKARQLAASLGLNDFKASDGWFTRWKKRFNVACEKEQGGKQSADKPTAEQWQCEKLPRLLEKFSLADIYNADETGLYLKGLSSKDRVTVLVCANMDGSDKRPLVMIGTSKRPRCFPVDFRKLPLNYVSSANAWMTGEIFIKWLKKWDRQLCWQSRQICLFLANCSVHPQGVVLTNIQLEFLPPNATSSMQPMAQGVIENMKGHYRSKIASRINVALDVDPSADVQTVLKTVNLLDCVHLVAEAWQDVKPTTISNCFRKGKFVVAEEGGRDEDIAEFDDPLNDVPLPGNMEKEDLVTAVAVDEDLLTFGELTHEELLRTAAAARPEKRACVDETYHNAEDTQESEDDFDEVPSPTNSELLKALNTLRHFSQLEGLGDRVYRAQQCCLILGD</sequence>
<evidence type="ECO:0000256" key="2">
    <source>
        <dbReference type="SAM" id="MobiDB-lite"/>
    </source>
</evidence>
<dbReference type="InterPro" id="IPR006600">
    <property type="entry name" value="HTH_CenpB_DNA-bd_dom"/>
</dbReference>
<proteinExistence type="predicted"/>
<dbReference type="AlphaFoldDB" id="A0A8C3IMM7"/>
<dbReference type="GO" id="GO:0003677">
    <property type="term" value="F:DNA binding"/>
    <property type="evidence" value="ECO:0007669"/>
    <property type="project" value="UniProtKB-KW"/>
</dbReference>
<name>A0A8C3IMM7_CHRPI</name>
<reference evidence="4" key="2">
    <citation type="submission" date="2025-09" db="UniProtKB">
        <authorList>
            <consortium name="Ensembl"/>
        </authorList>
    </citation>
    <scope>IDENTIFICATION</scope>
</reference>
<dbReference type="Ensembl" id="ENSCPBT00000040804.1">
    <property type="protein sequence ID" value="ENSCPBP00000034772.1"/>
    <property type="gene ID" value="ENSCPBG00000024253.1"/>
</dbReference>
<evidence type="ECO:0000259" key="3">
    <source>
        <dbReference type="PROSITE" id="PS51253"/>
    </source>
</evidence>
<evidence type="ECO:0000313" key="5">
    <source>
        <dbReference type="Proteomes" id="UP000694380"/>
    </source>
</evidence>
<dbReference type="Pfam" id="PF03221">
    <property type="entry name" value="HTH_Tnp_Tc5"/>
    <property type="match status" value="1"/>
</dbReference>